<name>A0A857KY87_9ACTN</name>
<dbReference type="EMBL" id="CP045810">
    <property type="protein sequence ID" value="QHN39925.1"/>
    <property type="molecule type" value="Genomic_DNA"/>
</dbReference>
<dbReference type="PROSITE" id="PS00455">
    <property type="entry name" value="AMP_BINDING"/>
    <property type="match status" value="1"/>
</dbReference>
<protein>
    <submittedName>
        <fullName evidence="5">AMP-binding protein</fullName>
    </submittedName>
</protein>
<dbReference type="InterPro" id="IPR025110">
    <property type="entry name" value="AMP-bd_C"/>
</dbReference>
<dbReference type="InterPro" id="IPR045851">
    <property type="entry name" value="AMP-bd_C_sf"/>
</dbReference>
<sequence>MVSLGGLKDSVTDVIGLVRVLRDHGLVELSKPHHAALSAKRGERLGPVAALAVNGGEKFAGDPCITDEHGTITYGDFDRQSNALANALLAKGIARGSVIAVIARDHRGLLIALAAAGKAGLRLVMMNTGFGATQFVEVAQRENVSAILYDQEFTALADALPADMPRIITWLEGQAPQGITTLDEIAAGGDTSAPPEPDAAAGMVILTSGTTGLPKGATRGAMSPFASVLLLDRIPFPRKGTSMIVSPLFHATGFATAGVNLALGNRLVLRRRFDAEHTVATMAAEKVEMLVAVPTMLHRMVALGPDVLGKYDLSALKVIVIAGSALSPALSEAIQDAFGDVLYNLYGSTEVAIASIAQPQELRKAPGTVGRPPISSRLRLYDADNKQITAANVRGRLFVKNGVPFEGYTDGRNKDIIDGYMSTGDMARFDDDGLMFIEGRDDDMIVSGGENVYPLEVENLLAEHDAVDDVAVIGVPDDEFGTRLRAFIVRAEDTDPTPDEIKAHVKTHLARYKVPRDVVFVDELPRNPTGKLVRRQLPTGPL</sequence>
<dbReference type="PANTHER" id="PTHR43767">
    <property type="entry name" value="LONG-CHAIN-FATTY-ACID--COA LIGASE"/>
    <property type="match status" value="1"/>
</dbReference>
<dbReference type="Pfam" id="PF13193">
    <property type="entry name" value="AMP-binding_C"/>
    <property type="match status" value="1"/>
</dbReference>
<dbReference type="AlphaFoldDB" id="A0A857KY87"/>
<dbReference type="InterPro" id="IPR020845">
    <property type="entry name" value="AMP-binding_CS"/>
</dbReference>
<gene>
    <name evidence="5" type="ORF">GII30_12825</name>
</gene>
<evidence type="ECO:0000256" key="2">
    <source>
        <dbReference type="ARBA" id="ARBA00022598"/>
    </source>
</evidence>
<organism evidence="5">
    <name type="scientific">Gordonia amarae</name>
    <dbReference type="NCBI Taxonomy" id="36821"/>
    <lineage>
        <taxon>Bacteria</taxon>
        <taxon>Bacillati</taxon>
        <taxon>Actinomycetota</taxon>
        <taxon>Actinomycetes</taxon>
        <taxon>Mycobacteriales</taxon>
        <taxon>Gordoniaceae</taxon>
        <taxon>Gordonia</taxon>
    </lineage>
</organism>
<evidence type="ECO:0000259" key="3">
    <source>
        <dbReference type="Pfam" id="PF00501"/>
    </source>
</evidence>
<dbReference type="InterPro" id="IPR050237">
    <property type="entry name" value="ATP-dep_AMP-bd_enzyme"/>
</dbReference>
<dbReference type="RefSeq" id="WP_005181378.1">
    <property type="nucleotide sequence ID" value="NZ_CP045804.1"/>
</dbReference>
<dbReference type="GO" id="GO:0016877">
    <property type="term" value="F:ligase activity, forming carbon-sulfur bonds"/>
    <property type="evidence" value="ECO:0007669"/>
    <property type="project" value="UniProtKB-ARBA"/>
</dbReference>
<dbReference type="SUPFAM" id="SSF56801">
    <property type="entry name" value="Acetyl-CoA synthetase-like"/>
    <property type="match status" value="1"/>
</dbReference>
<evidence type="ECO:0000259" key="4">
    <source>
        <dbReference type="Pfam" id="PF13193"/>
    </source>
</evidence>
<keyword evidence="2" id="KW-0436">Ligase</keyword>
<proteinExistence type="inferred from homology"/>
<dbReference type="FunFam" id="3.30.300.30:FF:000008">
    <property type="entry name" value="2,3-dihydroxybenzoate-AMP ligase"/>
    <property type="match status" value="1"/>
</dbReference>
<dbReference type="Gene3D" id="3.40.50.12780">
    <property type="entry name" value="N-terminal domain of ligase-like"/>
    <property type="match status" value="1"/>
</dbReference>
<evidence type="ECO:0000313" key="5">
    <source>
        <dbReference type="EMBL" id="QHN39925.1"/>
    </source>
</evidence>
<dbReference type="CDD" id="cd04433">
    <property type="entry name" value="AFD_class_I"/>
    <property type="match status" value="1"/>
</dbReference>
<accession>A0A857KY87</accession>
<dbReference type="InterPro" id="IPR000873">
    <property type="entry name" value="AMP-dep_synth/lig_dom"/>
</dbReference>
<feature type="domain" description="AMP-dependent synthetase/ligase" evidence="3">
    <location>
        <begin position="57"/>
        <end position="408"/>
    </location>
</feature>
<reference evidence="5" key="1">
    <citation type="journal article" date="2021" name="Nat. Microbiol.">
        <title>Cocultivation of an ultrasmall environmental parasitic bacterium with lytic ability against bacteria associated with wastewater foams.</title>
        <authorList>
            <person name="Batinovic S."/>
            <person name="Rose J.J.A."/>
            <person name="Ratcliffe J."/>
            <person name="Seviour R.J."/>
            <person name="Petrovski S."/>
        </authorList>
    </citation>
    <scope>NUCLEOTIDE SEQUENCE</scope>
    <source>
        <strain evidence="5">CON44</strain>
    </source>
</reference>
<dbReference type="PANTHER" id="PTHR43767:SF10">
    <property type="entry name" value="SURFACTIN SYNTHASE SUBUNIT 1"/>
    <property type="match status" value="1"/>
</dbReference>
<dbReference type="Gene3D" id="3.30.300.30">
    <property type="match status" value="1"/>
</dbReference>
<dbReference type="InterPro" id="IPR042099">
    <property type="entry name" value="ANL_N_sf"/>
</dbReference>
<evidence type="ECO:0000256" key="1">
    <source>
        <dbReference type="ARBA" id="ARBA00006432"/>
    </source>
</evidence>
<dbReference type="Pfam" id="PF00501">
    <property type="entry name" value="AMP-binding"/>
    <property type="match status" value="1"/>
</dbReference>
<comment type="similarity">
    <text evidence="1">Belongs to the ATP-dependent AMP-binding enzyme family.</text>
</comment>
<feature type="domain" description="AMP-binding enzyme C-terminal" evidence="4">
    <location>
        <begin position="456"/>
        <end position="531"/>
    </location>
</feature>